<dbReference type="InterPro" id="IPR004358">
    <property type="entry name" value="Sig_transdc_His_kin-like_C"/>
</dbReference>
<dbReference type="CDD" id="cd17574">
    <property type="entry name" value="REC_OmpR"/>
    <property type="match status" value="1"/>
</dbReference>
<dbReference type="Gene3D" id="3.30.565.10">
    <property type="entry name" value="Histidine kinase-like ATPase, C-terminal domain"/>
    <property type="match status" value="1"/>
</dbReference>
<dbReference type="InterPro" id="IPR000700">
    <property type="entry name" value="PAS-assoc_C"/>
</dbReference>
<dbReference type="GO" id="GO:0000155">
    <property type="term" value="F:phosphorelay sensor kinase activity"/>
    <property type="evidence" value="ECO:0007669"/>
    <property type="project" value="InterPro"/>
</dbReference>
<dbReference type="Pfam" id="PF00512">
    <property type="entry name" value="HisKA"/>
    <property type="match status" value="1"/>
</dbReference>
<dbReference type="eggNOG" id="COG3706">
    <property type="taxonomic scope" value="Bacteria"/>
</dbReference>
<feature type="domain" description="Response regulatory" evidence="18">
    <location>
        <begin position="860"/>
        <end position="976"/>
    </location>
</feature>
<dbReference type="SUPFAM" id="SSF55874">
    <property type="entry name" value="ATPase domain of HSP90 chaperone/DNA topoisomerase II/histidine kinase"/>
    <property type="match status" value="1"/>
</dbReference>
<evidence type="ECO:0000256" key="14">
    <source>
        <dbReference type="PROSITE-ProRule" id="PRU00169"/>
    </source>
</evidence>
<feature type="coiled-coil region" evidence="15">
    <location>
        <begin position="345"/>
        <end position="372"/>
    </location>
</feature>
<comment type="subcellular location">
    <subcellularLocation>
        <location evidence="2">Membrane</location>
    </subcellularLocation>
</comment>
<dbReference type="SUPFAM" id="SSF55785">
    <property type="entry name" value="PYP-like sensor domain (PAS domain)"/>
    <property type="match status" value="1"/>
</dbReference>
<dbReference type="PROSITE" id="PS50885">
    <property type="entry name" value="HAMP"/>
    <property type="match status" value="1"/>
</dbReference>
<dbReference type="InterPro" id="IPR035965">
    <property type="entry name" value="PAS-like_dom_sf"/>
</dbReference>
<evidence type="ECO:0000256" key="10">
    <source>
        <dbReference type="ARBA" id="ARBA00023012"/>
    </source>
</evidence>
<dbReference type="Gene3D" id="3.40.50.2300">
    <property type="match status" value="2"/>
</dbReference>
<dbReference type="EC" id="2.7.13.3" evidence="4"/>
<dbReference type="GO" id="GO:0009927">
    <property type="term" value="F:histidine phosphotransfer kinase activity"/>
    <property type="evidence" value="ECO:0007669"/>
    <property type="project" value="TreeGrafter"/>
</dbReference>
<dbReference type="Gene3D" id="3.30.450.20">
    <property type="entry name" value="PAS domain"/>
    <property type="match status" value="1"/>
</dbReference>
<evidence type="ECO:0000256" key="8">
    <source>
        <dbReference type="ARBA" id="ARBA00022777"/>
    </source>
</evidence>
<dbReference type="CDD" id="cd16922">
    <property type="entry name" value="HATPase_EvgS-ArcB-TorS-like"/>
    <property type="match status" value="1"/>
</dbReference>
<dbReference type="InterPro" id="IPR036890">
    <property type="entry name" value="HATPase_C_sf"/>
</dbReference>
<dbReference type="SUPFAM" id="SSF52172">
    <property type="entry name" value="CheY-like"/>
    <property type="match status" value="2"/>
</dbReference>
<dbReference type="AlphaFoldDB" id="E1IBY5"/>
<dbReference type="InterPro" id="IPR005467">
    <property type="entry name" value="His_kinase_dom"/>
</dbReference>
<dbReference type="PROSITE" id="PS50113">
    <property type="entry name" value="PAC"/>
    <property type="match status" value="1"/>
</dbReference>
<dbReference type="InterPro" id="IPR003661">
    <property type="entry name" value="HisK_dim/P_dom"/>
</dbReference>
<dbReference type="InterPro" id="IPR003594">
    <property type="entry name" value="HATPase_dom"/>
</dbReference>
<dbReference type="Pfam" id="PF00672">
    <property type="entry name" value="HAMP"/>
    <property type="match status" value="1"/>
</dbReference>
<evidence type="ECO:0000256" key="6">
    <source>
        <dbReference type="ARBA" id="ARBA00022679"/>
    </source>
</evidence>
<evidence type="ECO:0000313" key="21">
    <source>
        <dbReference type="EMBL" id="EFO81313.1"/>
    </source>
</evidence>
<dbReference type="Pfam" id="PF13188">
    <property type="entry name" value="PAS_8"/>
    <property type="match status" value="1"/>
</dbReference>
<gene>
    <name evidence="21" type="ORF">OSCT_0836</name>
</gene>
<feature type="domain" description="PAC" evidence="19">
    <location>
        <begin position="422"/>
        <end position="472"/>
    </location>
</feature>
<dbReference type="CDD" id="cd06225">
    <property type="entry name" value="HAMP"/>
    <property type="match status" value="1"/>
</dbReference>
<feature type="domain" description="HAMP" evidence="20">
    <location>
        <begin position="305"/>
        <end position="357"/>
    </location>
</feature>
<dbReference type="SUPFAM" id="SSF47384">
    <property type="entry name" value="Homodimeric domain of signal transducing histidine kinase"/>
    <property type="match status" value="1"/>
</dbReference>
<keyword evidence="8 21" id="KW-0418">Kinase</keyword>
<evidence type="ECO:0000256" key="3">
    <source>
        <dbReference type="ARBA" id="ARBA00006402"/>
    </source>
</evidence>
<dbReference type="InterPro" id="IPR007892">
    <property type="entry name" value="CHASE4"/>
</dbReference>
<dbReference type="eggNOG" id="COG0642">
    <property type="taxonomic scope" value="Bacteria"/>
</dbReference>
<evidence type="ECO:0000256" key="7">
    <source>
        <dbReference type="ARBA" id="ARBA00022741"/>
    </source>
</evidence>
<evidence type="ECO:0000256" key="15">
    <source>
        <dbReference type="SAM" id="Coils"/>
    </source>
</evidence>
<dbReference type="PRINTS" id="PR00344">
    <property type="entry name" value="BCTRLSENSOR"/>
</dbReference>
<keyword evidence="16" id="KW-1133">Transmembrane helix</keyword>
<evidence type="ECO:0000259" key="17">
    <source>
        <dbReference type="PROSITE" id="PS50109"/>
    </source>
</evidence>
<evidence type="ECO:0000259" key="19">
    <source>
        <dbReference type="PROSITE" id="PS50113"/>
    </source>
</evidence>
<dbReference type="GO" id="GO:0005886">
    <property type="term" value="C:plasma membrane"/>
    <property type="evidence" value="ECO:0007669"/>
    <property type="project" value="TreeGrafter"/>
</dbReference>
<comment type="catalytic activity">
    <reaction evidence="1">
        <text>ATP + protein L-histidine = ADP + protein N-phospho-L-histidine.</text>
        <dbReference type="EC" id="2.7.13.3"/>
    </reaction>
</comment>
<keyword evidence="5 14" id="KW-0597">Phosphoprotein</keyword>
<evidence type="ECO:0000256" key="12">
    <source>
        <dbReference type="ARBA" id="ARBA00023306"/>
    </source>
</evidence>
<dbReference type="GO" id="GO:0005524">
    <property type="term" value="F:ATP binding"/>
    <property type="evidence" value="ECO:0007669"/>
    <property type="project" value="UniProtKB-KW"/>
</dbReference>
<accession>E1IBY5</accession>
<name>E1IBY5_9CHLR</name>
<evidence type="ECO:0000256" key="1">
    <source>
        <dbReference type="ARBA" id="ARBA00000085"/>
    </source>
</evidence>
<evidence type="ECO:0000259" key="20">
    <source>
        <dbReference type="PROSITE" id="PS50885"/>
    </source>
</evidence>
<dbReference type="InterPro" id="IPR001789">
    <property type="entry name" value="Sig_transdc_resp-reg_receiver"/>
</dbReference>
<dbReference type="SMART" id="SM00448">
    <property type="entry name" value="REC"/>
    <property type="match status" value="2"/>
</dbReference>
<evidence type="ECO:0000259" key="18">
    <source>
        <dbReference type="PROSITE" id="PS50110"/>
    </source>
</evidence>
<dbReference type="SMART" id="SM00387">
    <property type="entry name" value="HATPase_c"/>
    <property type="match status" value="1"/>
</dbReference>
<feature type="domain" description="Response regulatory" evidence="18">
    <location>
        <begin position="739"/>
        <end position="852"/>
    </location>
</feature>
<dbReference type="Gene3D" id="1.10.287.130">
    <property type="match status" value="1"/>
</dbReference>
<evidence type="ECO:0000256" key="9">
    <source>
        <dbReference type="ARBA" id="ARBA00022840"/>
    </source>
</evidence>
<dbReference type="PROSITE" id="PS50110">
    <property type="entry name" value="RESPONSE_REGULATORY"/>
    <property type="match status" value="2"/>
</dbReference>
<keyword evidence="11 16" id="KW-0472">Membrane</keyword>
<sequence length="987" mass="107276">MPMINIRSLRTRTMLAMLAMLVALVAGLLFLAEQIIGKSFVALEERTTVLRVEQAVNVIEDSVVNLSRSARDYAFWDSSYEFVQAPNDAYIVENMNDSVFTGLNISLIAIVNPAGEVVHARAFDLVNEQEIPFPPELQDFTGPMAVLLQHTGTAESERSGLVLFADGPWLLAARPILTSQNEGPATGTFIMGRRLDAHEVERLSAVMRLPLVITRSDDPDLSAVLQQALVQINAGKAVVITPLDPQRISGITTLRDLWGQPGVLLSLDLPREVSLLGRQATGQYTLALLIVGLVFGALIFAMLERTVLARIISLSGQVGMIEANQVGSQVTLSGDDEIGHLATTINQMLARLAHAQRRITENERRYRQLIELTPDAIIVHDGQQIRYINSAGHQVLGNEVHVGQALDPTLAAVVPQADGTPILKEQRITRADGSVIEAELLALAFVDEDTPATELIVRNITERKEVERTLREAKEAADSANRAKSQFLATMSHELRTPLTSIIGYAELLNRALTPIANDEVMHDLRRIQVAGAHLLAIINDVLDLSKIEAGHMQVHPAPVRLDKLVQAVVDTVQPVIVRNTNQLLVQGLDDAGLMVTDEVHVRQILLNLLSNAGKFTTNGQITLRISGTPEMVYFAVHDTGIGIHPEQAKQLFRDFVQVDASTTRKYGGTGLGLALSRRLARLLGGDITLESALGEGSTFTLSLPRTMALAEGDVAMPSGEAPRKTELVAEDSTLQTRIILVIDDDPAVLDLVPRVLAHPGLHFETAATGAEGLELATALLPDLIILDVLLPELDGWDVLRQLKANPETATIPVLMQSIDPNADHGLVLGAAGVLHKPVDMLRLAQEMRALLNPTAAPMDVILVEDDAELSEYLRRTLEQNGWLVRVAGDGVTALDLFDQQMPNIAIVDLMLPGMDGISLIGAIRDRPGGASLPILVVTAKELTLAEQDHLSRSVEQVLHKGTFRGNDLVRCARSLVQINHDRIAHP</sequence>
<evidence type="ECO:0000256" key="16">
    <source>
        <dbReference type="SAM" id="Phobius"/>
    </source>
</evidence>
<dbReference type="InterPro" id="IPR000014">
    <property type="entry name" value="PAS"/>
</dbReference>
<keyword evidence="9" id="KW-0067">ATP-binding</keyword>
<feature type="coiled-coil region" evidence="15">
    <location>
        <begin position="456"/>
        <end position="486"/>
    </location>
</feature>
<proteinExistence type="inferred from homology"/>
<evidence type="ECO:0000256" key="11">
    <source>
        <dbReference type="ARBA" id="ARBA00023136"/>
    </source>
</evidence>
<dbReference type="SMART" id="SM00388">
    <property type="entry name" value="HisKA"/>
    <property type="match status" value="1"/>
</dbReference>
<dbReference type="HOGENOM" id="CLU_009587_0_0_0"/>
<keyword evidence="22" id="KW-1185">Reference proteome</keyword>
<dbReference type="Proteomes" id="UP000054010">
    <property type="component" value="Unassembled WGS sequence"/>
</dbReference>
<dbReference type="STRING" id="765420.OSCT_0836"/>
<evidence type="ECO:0000256" key="13">
    <source>
        <dbReference type="ARBA" id="ARBA00074306"/>
    </source>
</evidence>
<dbReference type="FunFam" id="1.10.287.130:FF:000038">
    <property type="entry name" value="Sensory transduction histidine kinase"/>
    <property type="match status" value="1"/>
</dbReference>
<dbReference type="PANTHER" id="PTHR43047">
    <property type="entry name" value="TWO-COMPONENT HISTIDINE PROTEIN KINASE"/>
    <property type="match status" value="1"/>
</dbReference>
<dbReference type="FunFam" id="3.30.565.10:FF:000010">
    <property type="entry name" value="Sensor histidine kinase RcsC"/>
    <property type="match status" value="1"/>
</dbReference>
<protein>
    <recommendedName>
        <fullName evidence="13">Circadian input-output histidine kinase CikA</fullName>
        <ecNumber evidence="4">2.7.13.3</ecNumber>
    </recommendedName>
</protein>
<dbReference type="PROSITE" id="PS50109">
    <property type="entry name" value="HIS_KIN"/>
    <property type="match status" value="1"/>
</dbReference>
<dbReference type="EMBL" id="ADVR01000017">
    <property type="protein sequence ID" value="EFO81313.1"/>
    <property type="molecule type" value="Genomic_DNA"/>
</dbReference>
<dbReference type="SMART" id="SM00304">
    <property type="entry name" value="HAMP"/>
    <property type="match status" value="1"/>
</dbReference>
<keyword evidence="6" id="KW-0808">Transferase</keyword>
<keyword evidence="15" id="KW-0175">Coiled coil</keyword>
<dbReference type="Pfam" id="PF05228">
    <property type="entry name" value="CHASE4"/>
    <property type="match status" value="1"/>
</dbReference>
<dbReference type="InterPro" id="IPR036097">
    <property type="entry name" value="HisK_dim/P_sf"/>
</dbReference>
<dbReference type="SMART" id="SM00091">
    <property type="entry name" value="PAS"/>
    <property type="match status" value="1"/>
</dbReference>
<keyword evidence="12" id="KW-0131">Cell cycle</keyword>
<comment type="similarity">
    <text evidence="3">In the N-terminal section; belongs to the phytochrome family.</text>
</comment>
<dbReference type="PANTHER" id="PTHR43047:SF63">
    <property type="entry name" value="HISTIDINE KINASE"/>
    <property type="match status" value="1"/>
</dbReference>
<dbReference type="InterPro" id="IPR003660">
    <property type="entry name" value="HAMP_dom"/>
</dbReference>
<feature type="modified residue" description="4-aspartylphosphate" evidence="14">
    <location>
        <position position="909"/>
    </location>
</feature>
<dbReference type="InterPro" id="IPR011006">
    <property type="entry name" value="CheY-like_superfamily"/>
</dbReference>
<reference evidence="21 22" key="1">
    <citation type="journal article" date="2011" name="J. Bacteriol.">
        <title>Draft genome sequence of the anoxygenic filamentous phototrophic bacterium Oscillochloris trichoides subsp. DG-6.</title>
        <authorList>
            <person name="Kuznetsov B.B."/>
            <person name="Ivanovsky R.N."/>
            <person name="Keppen O.I."/>
            <person name="Sukhacheva M.V."/>
            <person name="Bumazhkin B.K."/>
            <person name="Patutina E.O."/>
            <person name="Beletsky A.V."/>
            <person name="Mardanov A.V."/>
            <person name="Baslerov R.V."/>
            <person name="Panteleeva A.N."/>
            <person name="Kolganova T.V."/>
            <person name="Ravin N.V."/>
            <person name="Skryabin K.G."/>
        </authorList>
    </citation>
    <scope>NUCLEOTIDE SEQUENCE [LARGE SCALE GENOMIC DNA]</scope>
    <source>
        <strain evidence="21 22">DG-6</strain>
    </source>
</reference>
<dbReference type="Pfam" id="PF02518">
    <property type="entry name" value="HATPase_c"/>
    <property type="match status" value="1"/>
</dbReference>
<feature type="modified residue" description="4-aspartylphosphate" evidence="14">
    <location>
        <position position="788"/>
    </location>
</feature>
<keyword evidence="10" id="KW-0902">Two-component regulatory system</keyword>
<dbReference type="OrthoDB" id="9790669at2"/>
<comment type="caution">
    <text evidence="21">The sequence shown here is derived from an EMBL/GenBank/DDBJ whole genome shotgun (WGS) entry which is preliminary data.</text>
</comment>
<evidence type="ECO:0000313" key="22">
    <source>
        <dbReference type="Proteomes" id="UP000054010"/>
    </source>
</evidence>
<organism evidence="21 22">
    <name type="scientific">Oscillochloris trichoides DG-6</name>
    <dbReference type="NCBI Taxonomy" id="765420"/>
    <lineage>
        <taxon>Bacteria</taxon>
        <taxon>Bacillati</taxon>
        <taxon>Chloroflexota</taxon>
        <taxon>Chloroflexia</taxon>
        <taxon>Chloroflexales</taxon>
        <taxon>Chloroflexineae</taxon>
        <taxon>Oscillochloridaceae</taxon>
        <taxon>Oscillochloris</taxon>
    </lineage>
</organism>
<dbReference type="Pfam" id="PF00072">
    <property type="entry name" value="Response_reg"/>
    <property type="match status" value="2"/>
</dbReference>
<evidence type="ECO:0000256" key="4">
    <source>
        <dbReference type="ARBA" id="ARBA00012438"/>
    </source>
</evidence>
<dbReference type="CDD" id="cd00082">
    <property type="entry name" value="HisKA"/>
    <property type="match status" value="1"/>
</dbReference>
<feature type="domain" description="Histidine kinase" evidence="17">
    <location>
        <begin position="490"/>
        <end position="708"/>
    </location>
</feature>
<keyword evidence="7" id="KW-0547">Nucleotide-binding</keyword>
<evidence type="ECO:0000256" key="5">
    <source>
        <dbReference type="ARBA" id="ARBA00022553"/>
    </source>
</evidence>
<evidence type="ECO:0000256" key="2">
    <source>
        <dbReference type="ARBA" id="ARBA00004370"/>
    </source>
</evidence>
<feature type="transmembrane region" description="Helical" evidence="16">
    <location>
        <begin position="284"/>
        <end position="303"/>
    </location>
</feature>
<dbReference type="Gene3D" id="6.10.340.10">
    <property type="match status" value="1"/>
</dbReference>
<keyword evidence="16" id="KW-0812">Transmembrane</keyword>